<protein>
    <submittedName>
        <fullName evidence="1">Transposase</fullName>
    </submittedName>
</protein>
<gene>
    <name evidence="1" type="ORF">SAMN02745195_01147</name>
</gene>
<reference evidence="2" key="1">
    <citation type="submission" date="2016-11" db="EMBL/GenBank/DDBJ databases">
        <authorList>
            <person name="Varghese N."/>
            <person name="Submissions S."/>
        </authorList>
    </citation>
    <scope>NUCLEOTIDE SEQUENCE [LARGE SCALE GENOMIC DNA]</scope>
    <source>
        <strain evidence="2">DSM 18761</strain>
    </source>
</reference>
<evidence type="ECO:0000313" key="1">
    <source>
        <dbReference type="EMBL" id="SHE77194.1"/>
    </source>
</evidence>
<accession>A0A1M4W7E2</accession>
<dbReference type="GO" id="GO:0003677">
    <property type="term" value="F:DNA binding"/>
    <property type="evidence" value="ECO:0007669"/>
    <property type="project" value="InterPro"/>
</dbReference>
<dbReference type="SUPFAM" id="SSF46689">
    <property type="entry name" value="Homeodomain-like"/>
    <property type="match status" value="1"/>
</dbReference>
<dbReference type="Proteomes" id="UP000184127">
    <property type="component" value="Unassembled WGS sequence"/>
</dbReference>
<dbReference type="EMBL" id="FQUR01000009">
    <property type="protein sequence ID" value="SHE77194.1"/>
    <property type="molecule type" value="Genomic_DNA"/>
</dbReference>
<dbReference type="Gene3D" id="1.10.10.60">
    <property type="entry name" value="Homeodomain-like"/>
    <property type="match status" value="1"/>
</dbReference>
<evidence type="ECO:0000313" key="2">
    <source>
        <dbReference type="Proteomes" id="UP000184127"/>
    </source>
</evidence>
<dbReference type="Pfam" id="PF01527">
    <property type="entry name" value="HTH_Tnp_1"/>
    <property type="match status" value="1"/>
</dbReference>
<organism evidence="1 2">
    <name type="scientific">Thermoanaerobacter uzonensis DSM 18761</name>
    <dbReference type="NCBI Taxonomy" id="1123369"/>
    <lineage>
        <taxon>Bacteria</taxon>
        <taxon>Bacillati</taxon>
        <taxon>Bacillota</taxon>
        <taxon>Clostridia</taxon>
        <taxon>Thermoanaerobacterales</taxon>
        <taxon>Thermoanaerobacteraceae</taxon>
        <taxon>Thermoanaerobacter</taxon>
    </lineage>
</organism>
<dbReference type="AlphaFoldDB" id="A0A1M4W7E2"/>
<sequence>MPREQRKYNDEFKNTIVELYNHGKSLAVLSSEYGISKSTISGWLKKAKPINIDNKGTTITVAEYQAMLKKMARLEEENEILKKPWPYSQRSKLYI</sequence>
<dbReference type="InterPro" id="IPR002514">
    <property type="entry name" value="Transposase_8"/>
</dbReference>
<dbReference type="GO" id="GO:0004803">
    <property type="term" value="F:transposase activity"/>
    <property type="evidence" value="ECO:0007669"/>
    <property type="project" value="InterPro"/>
</dbReference>
<dbReference type="GO" id="GO:0006313">
    <property type="term" value="P:DNA transposition"/>
    <property type="evidence" value="ECO:0007669"/>
    <property type="project" value="InterPro"/>
</dbReference>
<name>A0A1M4W7E2_9THEO</name>
<proteinExistence type="predicted"/>
<keyword evidence="2" id="KW-1185">Reference proteome</keyword>
<dbReference type="InterPro" id="IPR009057">
    <property type="entry name" value="Homeodomain-like_sf"/>
</dbReference>